<dbReference type="Proteomes" id="UP001630127">
    <property type="component" value="Unassembled WGS sequence"/>
</dbReference>
<feature type="transmembrane region" description="Helical" evidence="1">
    <location>
        <begin position="78"/>
        <end position="100"/>
    </location>
</feature>
<sequence length="101" mass="9881">MARQFVVLALIFFAILGMASARANAPSESPISLGQSTDNDIIGTTDGSASDFGAAPVGGPVSAGTFTPFSPAEAPNGASAIFGASTLAGVVVSAFVGSLFL</sequence>
<keyword evidence="1" id="KW-0472">Membrane</keyword>
<evidence type="ECO:0008006" key="5">
    <source>
        <dbReference type="Google" id="ProtNLM"/>
    </source>
</evidence>
<gene>
    <name evidence="3" type="ORF">ACH5RR_030781</name>
</gene>
<evidence type="ECO:0000256" key="1">
    <source>
        <dbReference type="SAM" id="Phobius"/>
    </source>
</evidence>
<dbReference type="EMBL" id="JBJUIK010000012">
    <property type="protein sequence ID" value="KAL3511380.1"/>
    <property type="molecule type" value="Genomic_DNA"/>
</dbReference>
<keyword evidence="1" id="KW-1133">Transmembrane helix</keyword>
<evidence type="ECO:0000313" key="3">
    <source>
        <dbReference type="EMBL" id="KAL3511380.1"/>
    </source>
</evidence>
<proteinExistence type="predicted"/>
<keyword evidence="4" id="KW-1185">Reference proteome</keyword>
<keyword evidence="2" id="KW-0732">Signal</keyword>
<protein>
    <recommendedName>
        <fullName evidence="5">Anther-specific protein BCP1</fullName>
    </recommendedName>
</protein>
<evidence type="ECO:0000313" key="4">
    <source>
        <dbReference type="Proteomes" id="UP001630127"/>
    </source>
</evidence>
<feature type="signal peptide" evidence="2">
    <location>
        <begin position="1"/>
        <end position="21"/>
    </location>
</feature>
<accession>A0ABD2YZ37</accession>
<organism evidence="3 4">
    <name type="scientific">Cinchona calisaya</name>
    <dbReference type="NCBI Taxonomy" id="153742"/>
    <lineage>
        <taxon>Eukaryota</taxon>
        <taxon>Viridiplantae</taxon>
        <taxon>Streptophyta</taxon>
        <taxon>Embryophyta</taxon>
        <taxon>Tracheophyta</taxon>
        <taxon>Spermatophyta</taxon>
        <taxon>Magnoliopsida</taxon>
        <taxon>eudicotyledons</taxon>
        <taxon>Gunneridae</taxon>
        <taxon>Pentapetalae</taxon>
        <taxon>asterids</taxon>
        <taxon>lamiids</taxon>
        <taxon>Gentianales</taxon>
        <taxon>Rubiaceae</taxon>
        <taxon>Cinchonoideae</taxon>
        <taxon>Cinchoneae</taxon>
        <taxon>Cinchona</taxon>
    </lineage>
</organism>
<evidence type="ECO:0000256" key="2">
    <source>
        <dbReference type="SAM" id="SignalP"/>
    </source>
</evidence>
<comment type="caution">
    <text evidence="3">The sequence shown here is derived from an EMBL/GenBank/DDBJ whole genome shotgun (WGS) entry which is preliminary data.</text>
</comment>
<reference evidence="3 4" key="1">
    <citation type="submission" date="2024-11" db="EMBL/GenBank/DDBJ databases">
        <title>A near-complete genome assembly of Cinchona calisaya.</title>
        <authorList>
            <person name="Lian D.C."/>
            <person name="Zhao X.W."/>
            <person name="Wei L."/>
        </authorList>
    </citation>
    <scope>NUCLEOTIDE SEQUENCE [LARGE SCALE GENOMIC DNA]</scope>
    <source>
        <tissue evidence="3">Nenye</tissue>
    </source>
</reference>
<dbReference type="AlphaFoldDB" id="A0ABD2YZ37"/>
<name>A0ABD2YZ37_9GENT</name>
<feature type="chain" id="PRO_5044787822" description="Anther-specific protein BCP1" evidence="2">
    <location>
        <begin position="22"/>
        <end position="101"/>
    </location>
</feature>
<keyword evidence="1" id="KW-0812">Transmembrane</keyword>